<dbReference type="InterPro" id="IPR027417">
    <property type="entry name" value="P-loop_NTPase"/>
</dbReference>
<dbReference type="Gene3D" id="3.40.50.300">
    <property type="entry name" value="P-loop containing nucleotide triphosphate hydrolases"/>
    <property type="match status" value="1"/>
</dbReference>
<dbReference type="SUPFAM" id="SSF90002">
    <property type="entry name" value="Hypothetical protein YjiA, C-terminal domain"/>
    <property type="match status" value="1"/>
</dbReference>
<gene>
    <name evidence="3" type="ORF">HBA54_17435</name>
</gene>
<dbReference type="InterPro" id="IPR003495">
    <property type="entry name" value="CobW/HypB/UreG_nucleotide-bd"/>
</dbReference>
<dbReference type="PANTHER" id="PTHR13748:SF62">
    <property type="entry name" value="COBW DOMAIN-CONTAINING PROTEIN"/>
    <property type="match status" value="1"/>
</dbReference>
<comment type="caution">
    <text evidence="3">The sequence shown here is derived from an EMBL/GenBank/DDBJ whole genome shotgun (WGS) entry which is preliminary data.</text>
</comment>
<evidence type="ECO:0000259" key="2">
    <source>
        <dbReference type="SMART" id="SM00833"/>
    </source>
</evidence>
<evidence type="ECO:0000313" key="4">
    <source>
        <dbReference type="Proteomes" id="UP000761264"/>
    </source>
</evidence>
<reference evidence="3" key="1">
    <citation type="submission" date="2020-03" db="EMBL/GenBank/DDBJ databases">
        <title>Genome of Pelagibius litoralis DSM 21314T.</title>
        <authorList>
            <person name="Wang G."/>
        </authorList>
    </citation>
    <scope>NUCLEOTIDE SEQUENCE</scope>
    <source>
        <strain evidence="3">DSM 21314</strain>
    </source>
</reference>
<dbReference type="SUPFAM" id="SSF52540">
    <property type="entry name" value="P-loop containing nucleoside triphosphate hydrolases"/>
    <property type="match status" value="1"/>
</dbReference>
<dbReference type="AlphaFoldDB" id="A0A967EZR2"/>
<organism evidence="3 4">
    <name type="scientific">Pelagibius litoralis</name>
    <dbReference type="NCBI Taxonomy" id="374515"/>
    <lineage>
        <taxon>Bacteria</taxon>
        <taxon>Pseudomonadati</taxon>
        <taxon>Pseudomonadota</taxon>
        <taxon>Alphaproteobacteria</taxon>
        <taxon>Rhodospirillales</taxon>
        <taxon>Rhodovibrionaceae</taxon>
        <taxon>Pelagibius</taxon>
    </lineage>
</organism>
<dbReference type="Proteomes" id="UP000761264">
    <property type="component" value="Unassembled WGS sequence"/>
</dbReference>
<dbReference type="RefSeq" id="WP_167226917.1">
    <property type="nucleotide sequence ID" value="NZ_JAAQPH010000013.1"/>
</dbReference>
<evidence type="ECO:0000256" key="1">
    <source>
        <dbReference type="ARBA" id="ARBA00045658"/>
    </source>
</evidence>
<dbReference type="GO" id="GO:0005737">
    <property type="term" value="C:cytoplasm"/>
    <property type="evidence" value="ECO:0007669"/>
    <property type="project" value="TreeGrafter"/>
</dbReference>
<protein>
    <recommendedName>
        <fullName evidence="2">CobW C-terminal domain-containing protein</fullName>
    </recommendedName>
</protein>
<proteinExistence type="predicted"/>
<dbReference type="EMBL" id="JAAQPH010000013">
    <property type="protein sequence ID" value="NIA70390.1"/>
    <property type="molecule type" value="Genomic_DNA"/>
</dbReference>
<dbReference type="Pfam" id="PF07683">
    <property type="entry name" value="CobW_C"/>
    <property type="match status" value="1"/>
</dbReference>
<dbReference type="Pfam" id="PF02492">
    <property type="entry name" value="cobW"/>
    <property type="match status" value="1"/>
</dbReference>
<dbReference type="InterPro" id="IPR011629">
    <property type="entry name" value="CobW-like_C"/>
</dbReference>
<dbReference type="PANTHER" id="PTHR13748">
    <property type="entry name" value="COBW-RELATED"/>
    <property type="match status" value="1"/>
</dbReference>
<sequence length="318" mass="33710">MTTRIPITILSGYLGAGKTTIINRLLSGDHGRRVAVLVNDFGAVNIDASLIETEDDNTISLTNGCVCCSIGDDLGAALDAQAARHIPPENILLEASGVAEPKRIATHVGFWPGFELDALIVAADAETVRNRANDKFVGQLVRSQIRHADIIALTKTDLVGPEAARGVKAWLRNQVPNARIFEAPNGTLPVALAFGADRASNALSGPVEPAPHSHLRTVMCVPGTGLSRAGLARAIEALPSSVHRVKGFFRDLETGRMTLLQCVGRRHEFLEAPTDTETVLVLIGVGSDTEMNGAMDLLTASDALEADPKSTFAARISD</sequence>
<keyword evidence="4" id="KW-1185">Reference proteome</keyword>
<evidence type="ECO:0000313" key="3">
    <source>
        <dbReference type="EMBL" id="NIA70390.1"/>
    </source>
</evidence>
<dbReference type="SMART" id="SM00833">
    <property type="entry name" value="CobW_C"/>
    <property type="match status" value="1"/>
</dbReference>
<dbReference type="InterPro" id="IPR051316">
    <property type="entry name" value="Zinc-reg_GTPase_activator"/>
</dbReference>
<name>A0A967EZR2_9PROT</name>
<comment type="function">
    <text evidence="1">Zinc chaperone that directly transfers zinc cofactor to target proteins, thereby activating them. Zinc is transferred from the CXCC motif in the GTPase domain to the zinc binding site in target proteins in a process requiring GTP hydrolysis.</text>
</comment>
<accession>A0A967EZR2</accession>
<feature type="domain" description="CobW C-terminal" evidence="2">
    <location>
        <begin position="215"/>
        <end position="299"/>
    </location>
</feature>
<dbReference type="CDD" id="cd03112">
    <property type="entry name" value="CobW-like"/>
    <property type="match status" value="1"/>
</dbReference>